<proteinExistence type="predicted"/>
<dbReference type="Proteomes" id="UP000242525">
    <property type="component" value="Unassembled WGS sequence"/>
</dbReference>
<evidence type="ECO:0000313" key="2">
    <source>
        <dbReference type="Proteomes" id="UP000242525"/>
    </source>
</evidence>
<dbReference type="AlphaFoldDB" id="A0A0J9XAG3"/>
<accession>A0A0J9XAG3</accession>
<evidence type="ECO:0000313" key="1">
    <source>
        <dbReference type="EMBL" id="CDO54165.1"/>
    </source>
</evidence>
<protein>
    <submittedName>
        <fullName evidence="1">Uncharacterized protein</fullName>
    </submittedName>
</protein>
<name>A0A0J9XAG3_GEOCN</name>
<sequence>MLALGGQLYNIAEVPATFGDIWPPGYTSVFQPGALFNLSFMELCEFRTENLSRSSLSPPSLWLLVDANHRLRRQSLSGHAVVLGLAAGPVSHGGFHGDARILLRLDAVAAGKGKLVLCFLFWIMTANLQQA</sequence>
<comment type="caution">
    <text evidence="1">The sequence shown here is derived from an EMBL/GenBank/DDBJ whole genome shotgun (WGS) entry which is preliminary data.</text>
</comment>
<keyword evidence="2" id="KW-1185">Reference proteome</keyword>
<dbReference type="EMBL" id="CCBN010000007">
    <property type="protein sequence ID" value="CDO54165.1"/>
    <property type="molecule type" value="Genomic_DNA"/>
</dbReference>
<organism evidence="1 2">
    <name type="scientific">Geotrichum candidum</name>
    <name type="common">Oospora lactis</name>
    <name type="synonym">Dipodascus geotrichum</name>
    <dbReference type="NCBI Taxonomy" id="1173061"/>
    <lineage>
        <taxon>Eukaryota</taxon>
        <taxon>Fungi</taxon>
        <taxon>Dikarya</taxon>
        <taxon>Ascomycota</taxon>
        <taxon>Saccharomycotina</taxon>
        <taxon>Dipodascomycetes</taxon>
        <taxon>Dipodascales</taxon>
        <taxon>Dipodascaceae</taxon>
        <taxon>Geotrichum</taxon>
    </lineage>
</organism>
<gene>
    <name evidence="1" type="ORF">BN980_GECA07s00197g</name>
</gene>
<reference evidence="1" key="1">
    <citation type="submission" date="2014-03" db="EMBL/GenBank/DDBJ databases">
        <authorList>
            <person name="Casaregola S."/>
        </authorList>
    </citation>
    <scope>NUCLEOTIDE SEQUENCE [LARGE SCALE GENOMIC DNA]</scope>
    <source>
        <strain evidence="1">CLIB 918</strain>
    </source>
</reference>